<name>A0AAW2Z1C7_9EUKA</name>
<evidence type="ECO:0000313" key="2">
    <source>
        <dbReference type="Proteomes" id="UP001431209"/>
    </source>
</evidence>
<dbReference type="EMBL" id="JAOPGA020000946">
    <property type="protein sequence ID" value="KAL0483245.1"/>
    <property type="molecule type" value="Genomic_DNA"/>
</dbReference>
<evidence type="ECO:0000313" key="1">
    <source>
        <dbReference type="EMBL" id="KAL0483245.1"/>
    </source>
</evidence>
<sequence length="73" mass="8510">MKPTAMASNKGNKLSKKRDTLIKKLIDDHPNYGKDTTIKYINRKELPSQFNPEKYVAVVHQQDTYEQLTERCV</sequence>
<accession>A0AAW2Z1C7</accession>
<gene>
    <name evidence="1" type="ORF">AKO1_011541</name>
</gene>
<reference evidence="1 2" key="1">
    <citation type="submission" date="2024-03" db="EMBL/GenBank/DDBJ databases">
        <title>The Acrasis kona genome and developmental transcriptomes reveal deep origins of eukaryotic multicellular pathways.</title>
        <authorList>
            <person name="Sheikh S."/>
            <person name="Fu C.-J."/>
            <person name="Brown M.W."/>
            <person name="Baldauf S.L."/>
        </authorList>
    </citation>
    <scope>NUCLEOTIDE SEQUENCE [LARGE SCALE GENOMIC DNA]</scope>
    <source>
        <strain evidence="1 2">ATCC MYA-3509</strain>
    </source>
</reference>
<proteinExistence type="predicted"/>
<protein>
    <submittedName>
        <fullName evidence="1">Protein translocase subunit SecA</fullName>
    </submittedName>
</protein>
<dbReference type="Proteomes" id="UP001431209">
    <property type="component" value="Unassembled WGS sequence"/>
</dbReference>
<dbReference type="AlphaFoldDB" id="A0AAW2Z1C7"/>
<organism evidence="1 2">
    <name type="scientific">Acrasis kona</name>
    <dbReference type="NCBI Taxonomy" id="1008807"/>
    <lineage>
        <taxon>Eukaryota</taxon>
        <taxon>Discoba</taxon>
        <taxon>Heterolobosea</taxon>
        <taxon>Tetramitia</taxon>
        <taxon>Eutetramitia</taxon>
        <taxon>Acrasidae</taxon>
        <taxon>Acrasis</taxon>
    </lineage>
</organism>
<keyword evidence="2" id="KW-1185">Reference proteome</keyword>
<comment type="caution">
    <text evidence="1">The sequence shown here is derived from an EMBL/GenBank/DDBJ whole genome shotgun (WGS) entry which is preliminary data.</text>
</comment>